<protein>
    <submittedName>
        <fullName evidence="1">Uncharacterized protein</fullName>
    </submittedName>
</protein>
<sequence length="132" mass="13875">MRSRLSVDERAGVLDSLREDLVGELAVGESGGQLRRPGRHGEARRFCRERAANSRGARRAALSSAMAAAPSVCACLVPSVRRLAPSSRSAEEWSGAGTAHDLGRQAAANEVLKSLSAGPQRAALILRCALSL</sequence>
<proteinExistence type="predicted"/>
<gene>
    <name evidence="1" type="ORF">SSEG_06365</name>
</gene>
<dbReference type="Proteomes" id="UP000002785">
    <property type="component" value="Chromosome"/>
</dbReference>
<name>B5I3F6_STRX2</name>
<dbReference type="EMBL" id="CM000951">
    <property type="protein sequence ID" value="EDY59643.1"/>
    <property type="molecule type" value="Genomic_DNA"/>
</dbReference>
<accession>B5I3F6</accession>
<dbReference type="AlphaFoldDB" id="B5I3F6"/>
<organism evidence="1 2">
    <name type="scientific">Streptomyces sviceus (strain ATCC 29083 / DSM 924 / JCM 4929 / NBRC 13980 / NCIMB 11184 / NRRL 5439 / UC 5370)</name>
    <dbReference type="NCBI Taxonomy" id="463191"/>
    <lineage>
        <taxon>Bacteria</taxon>
        <taxon>Bacillati</taxon>
        <taxon>Actinomycetota</taxon>
        <taxon>Actinomycetes</taxon>
        <taxon>Kitasatosporales</taxon>
        <taxon>Streptomycetaceae</taxon>
        <taxon>Streptomyces</taxon>
    </lineage>
</organism>
<reference evidence="1" key="1">
    <citation type="submission" date="2009-10" db="EMBL/GenBank/DDBJ databases">
        <title>The genome sequence of Streptomyces sviceus strain ATCC 29083.</title>
        <authorList>
            <consortium name="The Broad Institute Genome Sequencing Platform"/>
            <consortium name="Broad Institute Microbial Sequencing Center"/>
            <person name="Fischbach M."/>
            <person name="Godfrey P."/>
            <person name="Ward D."/>
            <person name="Young S."/>
            <person name="Zeng Q."/>
            <person name="Koehrsen M."/>
            <person name="Alvarado L."/>
            <person name="Berlin A.M."/>
            <person name="Bochicchio J."/>
            <person name="Borenstein D."/>
            <person name="Chapman S.B."/>
            <person name="Chen Z."/>
            <person name="Engels R."/>
            <person name="Freedman E."/>
            <person name="Gellesch M."/>
            <person name="Goldberg J."/>
            <person name="Griggs A."/>
            <person name="Gujja S."/>
            <person name="Heilman E.R."/>
            <person name="Heiman D.I."/>
            <person name="Hepburn T.A."/>
            <person name="Howarth C."/>
            <person name="Jen D."/>
            <person name="Larson L."/>
            <person name="Lewis B."/>
            <person name="Mehta T."/>
            <person name="Park D."/>
            <person name="Pearson M."/>
            <person name="Richards J."/>
            <person name="Roberts A."/>
            <person name="Saif S."/>
            <person name="Shea T.D."/>
            <person name="Shenoy N."/>
            <person name="Sisk P."/>
            <person name="Stolte C."/>
            <person name="Sykes S.N."/>
            <person name="Thomson T."/>
            <person name="Walk T."/>
            <person name="White J."/>
            <person name="Yandava C."/>
            <person name="Straight P."/>
            <person name="Clardy J."/>
            <person name="Hung D."/>
            <person name="Kolter R."/>
            <person name="Mekalanos J."/>
            <person name="Walker S."/>
            <person name="Walsh C.T."/>
            <person name="Wieland-Brown L.C."/>
            <person name="Haas B."/>
            <person name="Nusbaum C."/>
            <person name="Birren B."/>
        </authorList>
    </citation>
    <scope>NUCLEOTIDE SEQUENCE [LARGE SCALE GENOMIC DNA]</scope>
    <source>
        <strain evidence="1">ATCC 29083</strain>
    </source>
</reference>
<keyword evidence="2" id="KW-1185">Reference proteome</keyword>
<evidence type="ECO:0000313" key="1">
    <source>
        <dbReference type="EMBL" id="EDY59643.1"/>
    </source>
</evidence>
<dbReference type="HOGENOM" id="CLU_1915974_0_0_11"/>
<evidence type="ECO:0000313" key="2">
    <source>
        <dbReference type="Proteomes" id="UP000002785"/>
    </source>
</evidence>